<evidence type="ECO:0008006" key="4">
    <source>
        <dbReference type="Google" id="ProtNLM"/>
    </source>
</evidence>
<dbReference type="PIRSF" id="PIRSF029557">
    <property type="entry name" value="UCP029557"/>
    <property type="match status" value="1"/>
</dbReference>
<protein>
    <recommendedName>
        <fullName evidence="4">DUF1285 domain-containing protein</fullName>
    </recommendedName>
</protein>
<dbReference type="InterPro" id="IPR048342">
    <property type="entry name" value="DUF1285_C"/>
</dbReference>
<dbReference type="Gene3D" id="3.10.540.10">
    <property type="entry name" value="duf1285 like domain"/>
    <property type="match status" value="1"/>
</dbReference>
<dbReference type="EMBL" id="UINC01014593">
    <property type="protein sequence ID" value="SVA62135.1"/>
    <property type="molecule type" value="Genomic_DNA"/>
</dbReference>
<dbReference type="InterPro" id="IPR010707">
    <property type="entry name" value="DUF1285"/>
</dbReference>
<reference evidence="3" key="1">
    <citation type="submission" date="2018-05" db="EMBL/GenBank/DDBJ databases">
        <authorList>
            <person name="Lanie J.A."/>
            <person name="Ng W.-L."/>
            <person name="Kazmierczak K.M."/>
            <person name="Andrzejewski T.M."/>
            <person name="Davidsen T.M."/>
            <person name="Wayne K.J."/>
            <person name="Tettelin H."/>
            <person name="Glass J.I."/>
            <person name="Rusch D."/>
            <person name="Podicherti R."/>
            <person name="Tsui H.-C.T."/>
            <person name="Winkler M.E."/>
        </authorList>
    </citation>
    <scope>NUCLEOTIDE SEQUENCE</scope>
</reference>
<evidence type="ECO:0000259" key="1">
    <source>
        <dbReference type="Pfam" id="PF06938"/>
    </source>
</evidence>
<gene>
    <name evidence="3" type="ORF">METZ01_LOCUS114989</name>
</gene>
<dbReference type="Pfam" id="PF06938">
    <property type="entry name" value="DUF1285_N"/>
    <property type="match status" value="1"/>
</dbReference>
<evidence type="ECO:0000259" key="2">
    <source>
        <dbReference type="Pfam" id="PF21028"/>
    </source>
</evidence>
<organism evidence="3">
    <name type="scientific">marine metagenome</name>
    <dbReference type="NCBI Taxonomy" id="408172"/>
    <lineage>
        <taxon>unclassified sequences</taxon>
        <taxon>metagenomes</taxon>
        <taxon>ecological metagenomes</taxon>
    </lineage>
</organism>
<sequence length="194" mass="22399">MSEQIINLKGIETIYDFSKRKKKGIPPVEKWNPPFCGDIDMHILRNGKWTYMGSEIKRPAMIKLFSNIIRLDEDGHYYLVTPVEKVRIKVDDVPFVAVSMNKTTEKGIDSLSFVTNVQDEVVLSKENPIEIVINDNDEPSPYITIRRNLKALISRAVYYDLINMAEEEIIDDKKFLVIKSNNTPFKLYQINNSA</sequence>
<dbReference type="AlphaFoldDB" id="A0A381XBJ7"/>
<proteinExistence type="predicted"/>
<name>A0A381XBJ7_9ZZZZ</name>
<feature type="domain" description="DUF1285" evidence="2">
    <location>
        <begin position="94"/>
        <end position="187"/>
    </location>
</feature>
<dbReference type="Gene3D" id="2.30.270.10">
    <property type="entry name" value="duf1285 protein"/>
    <property type="match status" value="1"/>
</dbReference>
<dbReference type="Pfam" id="PF21028">
    <property type="entry name" value="DUF1285_C"/>
    <property type="match status" value="1"/>
</dbReference>
<dbReference type="InterPro" id="IPR023361">
    <property type="entry name" value="DUF1285_beta_roll_sf"/>
</dbReference>
<evidence type="ECO:0000313" key="3">
    <source>
        <dbReference type="EMBL" id="SVA62135.1"/>
    </source>
</evidence>
<feature type="domain" description="DUF1285" evidence="1">
    <location>
        <begin position="26"/>
        <end position="93"/>
    </location>
</feature>
<accession>A0A381XBJ7</accession>
<dbReference type="InterPro" id="IPR048341">
    <property type="entry name" value="DUF1285_N"/>
</dbReference>